<dbReference type="RefSeq" id="WP_267774983.1">
    <property type="nucleotide sequence ID" value="NZ_JAPNKE010000002.1"/>
</dbReference>
<name>A0A9X3EWM0_9BACT</name>
<protein>
    <submittedName>
        <fullName evidence="1">Uncharacterized protein</fullName>
    </submittedName>
</protein>
<dbReference type="EMBL" id="JAPNKE010000002">
    <property type="protein sequence ID" value="MCY1011689.1"/>
    <property type="molecule type" value="Genomic_DNA"/>
</dbReference>
<dbReference type="Proteomes" id="UP001150924">
    <property type="component" value="Unassembled WGS sequence"/>
</dbReference>
<sequence length="136" mass="15055">MLLVPALWSTIHGHPHNLSQYAPLAGGARGAADLGLLRGFWGSSVLPLFEDMSQRPGPLYVHDLHELARLQYEREGRWPPGVTAAPLSRARTGLLFHERHMLSNEVDLWNHFNNSAPLDVVTLDDVPLTSLYAGSK</sequence>
<gene>
    <name evidence="1" type="ORF">OV079_40235</name>
</gene>
<proteinExistence type="predicted"/>
<comment type="caution">
    <text evidence="1">The sequence shown here is derived from an EMBL/GenBank/DDBJ whole genome shotgun (WGS) entry which is preliminary data.</text>
</comment>
<evidence type="ECO:0000313" key="2">
    <source>
        <dbReference type="Proteomes" id="UP001150924"/>
    </source>
</evidence>
<organism evidence="1 2">
    <name type="scientific">Nannocystis pusilla</name>
    <dbReference type="NCBI Taxonomy" id="889268"/>
    <lineage>
        <taxon>Bacteria</taxon>
        <taxon>Pseudomonadati</taxon>
        <taxon>Myxococcota</taxon>
        <taxon>Polyangia</taxon>
        <taxon>Nannocystales</taxon>
        <taxon>Nannocystaceae</taxon>
        <taxon>Nannocystis</taxon>
    </lineage>
</organism>
<keyword evidence="2" id="KW-1185">Reference proteome</keyword>
<reference evidence="1" key="1">
    <citation type="submission" date="2022-11" db="EMBL/GenBank/DDBJ databases">
        <title>Minimal conservation of predation-associated metabolite biosynthetic gene clusters underscores biosynthetic potential of Myxococcota including descriptions for ten novel species: Archangium lansinium sp. nov., Myxococcus landrumus sp. nov., Nannocystis bai.</title>
        <authorList>
            <person name="Ahearne A."/>
            <person name="Stevens C."/>
            <person name="Phillips K."/>
        </authorList>
    </citation>
    <scope>NUCLEOTIDE SEQUENCE</scope>
    <source>
        <strain evidence="1">Na p29</strain>
    </source>
</reference>
<dbReference type="AlphaFoldDB" id="A0A9X3EWM0"/>
<accession>A0A9X3EWM0</accession>
<evidence type="ECO:0000313" key="1">
    <source>
        <dbReference type="EMBL" id="MCY1011689.1"/>
    </source>
</evidence>